<dbReference type="EMBL" id="PGOL01005322">
    <property type="protein sequence ID" value="PKI35467.1"/>
    <property type="molecule type" value="Genomic_DNA"/>
</dbReference>
<dbReference type="AlphaFoldDB" id="A0A2I0HUT6"/>
<evidence type="ECO:0008006" key="4">
    <source>
        <dbReference type="Google" id="ProtNLM"/>
    </source>
</evidence>
<protein>
    <recommendedName>
        <fullName evidence="4">Secreted protein</fullName>
    </recommendedName>
</protein>
<evidence type="ECO:0000256" key="1">
    <source>
        <dbReference type="SAM" id="SignalP"/>
    </source>
</evidence>
<proteinExistence type="predicted"/>
<evidence type="ECO:0000313" key="3">
    <source>
        <dbReference type="Proteomes" id="UP000233551"/>
    </source>
</evidence>
<feature type="signal peptide" evidence="1">
    <location>
        <begin position="1"/>
        <end position="20"/>
    </location>
</feature>
<evidence type="ECO:0000313" key="2">
    <source>
        <dbReference type="EMBL" id="PKI35467.1"/>
    </source>
</evidence>
<organism evidence="2 3">
    <name type="scientific">Punica granatum</name>
    <name type="common">Pomegranate</name>
    <dbReference type="NCBI Taxonomy" id="22663"/>
    <lineage>
        <taxon>Eukaryota</taxon>
        <taxon>Viridiplantae</taxon>
        <taxon>Streptophyta</taxon>
        <taxon>Embryophyta</taxon>
        <taxon>Tracheophyta</taxon>
        <taxon>Spermatophyta</taxon>
        <taxon>Magnoliopsida</taxon>
        <taxon>eudicotyledons</taxon>
        <taxon>Gunneridae</taxon>
        <taxon>Pentapetalae</taxon>
        <taxon>rosids</taxon>
        <taxon>malvids</taxon>
        <taxon>Myrtales</taxon>
        <taxon>Lythraceae</taxon>
        <taxon>Punica</taxon>
    </lineage>
</organism>
<feature type="chain" id="PRO_5014166668" description="Secreted protein" evidence="1">
    <location>
        <begin position="21"/>
        <end position="82"/>
    </location>
</feature>
<comment type="caution">
    <text evidence="2">The sequence shown here is derived from an EMBL/GenBank/DDBJ whole genome shotgun (WGS) entry which is preliminary data.</text>
</comment>
<dbReference type="Proteomes" id="UP000233551">
    <property type="component" value="Unassembled WGS sequence"/>
</dbReference>
<reference evidence="2 3" key="1">
    <citation type="submission" date="2017-11" db="EMBL/GenBank/DDBJ databases">
        <title>De-novo sequencing of pomegranate (Punica granatum L.) genome.</title>
        <authorList>
            <person name="Akparov Z."/>
            <person name="Amiraslanov A."/>
            <person name="Hajiyeva S."/>
            <person name="Abbasov M."/>
            <person name="Kaur K."/>
            <person name="Hamwieh A."/>
            <person name="Solovyev V."/>
            <person name="Salamov A."/>
            <person name="Braich B."/>
            <person name="Kosarev P."/>
            <person name="Mahmoud A."/>
            <person name="Hajiyev E."/>
            <person name="Babayeva S."/>
            <person name="Izzatullayeva V."/>
            <person name="Mammadov A."/>
            <person name="Mammadov A."/>
            <person name="Sharifova S."/>
            <person name="Ojaghi J."/>
            <person name="Eynullazada K."/>
            <person name="Bayramov B."/>
            <person name="Abdulazimova A."/>
            <person name="Shahmuradov I."/>
        </authorList>
    </citation>
    <scope>NUCLEOTIDE SEQUENCE [LARGE SCALE GENOMIC DNA]</scope>
    <source>
        <strain evidence="3">cv. AG2017</strain>
        <tissue evidence="2">Leaf</tissue>
    </source>
</reference>
<sequence>MGLLLIRAVAVVEWALEAAANVVSVIGRSPLKNLYSNGDHRGRENEREKERVVVCESARNEREEEQRTAIPFDFTVNFYLQF</sequence>
<keyword evidence="3" id="KW-1185">Reference proteome</keyword>
<name>A0A2I0HUT6_PUNGR</name>
<gene>
    <name evidence="2" type="ORF">CRG98_044153</name>
</gene>
<keyword evidence="1" id="KW-0732">Signal</keyword>
<accession>A0A2I0HUT6</accession>